<dbReference type="Proteomes" id="UP000800981">
    <property type="component" value="Unassembled WGS sequence"/>
</dbReference>
<dbReference type="SUPFAM" id="SSF46894">
    <property type="entry name" value="C-terminal effector domain of the bipartite response regulators"/>
    <property type="match status" value="1"/>
</dbReference>
<dbReference type="SMART" id="SM00382">
    <property type="entry name" value="AAA"/>
    <property type="match status" value="1"/>
</dbReference>
<evidence type="ECO:0000256" key="3">
    <source>
        <dbReference type="SAM" id="MobiDB-lite"/>
    </source>
</evidence>
<keyword evidence="1" id="KW-0547">Nucleotide-binding</keyword>
<dbReference type="SUPFAM" id="SSF52540">
    <property type="entry name" value="P-loop containing nucleoside triphosphate hydrolases"/>
    <property type="match status" value="1"/>
</dbReference>
<gene>
    <name evidence="5" type="ORF">G9H71_04045</name>
</gene>
<dbReference type="CDD" id="cd06170">
    <property type="entry name" value="LuxR_C_like"/>
    <property type="match status" value="1"/>
</dbReference>
<keyword evidence="2" id="KW-0067">ATP-binding</keyword>
<dbReference type="SMART" id="SM00421">
    <property type="entry name" value="HTH_LUXR"/>
    <property type="match status" value="1"/>
</dbReference>
<evidence type="ECO:0000313" key="6">
    <source>
        <dbReference type="Proteomes" id="UP000800981"/>
    </source>
</evidence>
<evidence type="ECO:0000259" key="4">
    <source>
        <dbReference type="PROSITE" id="PS50043"/>
    </source>
</evidence>
<dbReference type="EMBL" id="JAANNP010000001">
    <property type="protein sequence ID" value="NHC12947.1"/>
    <property type="molecule type" value="Genomic_DNA"/>
</dbReference>
<name>A0ABX0GTE7_9ACTN</name>
<dbReference type="PANTHER" id="PTHR16305">
    <property type="entry name" value="TESTICULAR SOLUBLE ADENYLYL CYCLASE"/>
    <property type="match status" value="1"/>
</dbReference>
<accession>A0ABX0GTE7</accession>
<dbReference type="Gene3D" id="1.25.40.10">
    <property type="entry name" value="Tetratricopeptide repeat domain"/>
    <property type="match status" value="1"/>
</dbReference>
<dbReference type="InterPro" id="IPR041664">
    <property type="entry name" value="AAA_16"/>
</dbReference>
<organism evidence="5 6">
    <name type="scientific">Motilibacter deserti</name>
    <dbReference type="NCBI Taxonomy" id="2714956"/>
    <lineage>
        <taxon>Bacteria</taxon>
        <taxon>Bacillati</taxon>
        <taxon>Actinomycetota</taxon>
        <taxon>Actinomycetes</taxon>
        <taxon>Motilibacterales</taxon>
        <taxon>Motilibacteraceae</taxon>
        <taxon>Motilibacter</taxon>
    </lineage>
</organism>
<dbReference type="PROSITE" id="PS00622">
    <property type="entry name" value="HTH_LUXR_1"/>
    <property type="match status" value="1"/>
</dbReference>
<proteinExistence type="predicted"/>
<dbReference type="InterPro" id="IPR000792">
    <property type="entry name" value="Tscrpt_reg_LuxR_C"/>
</dbReference>
<evidence type="ECO:0000313" key="5">
    <source>
        <dbReference type="EMBL" id="NHC12947.1"/>
    </source>
</evidence>
<dbReference type="RefSeq" id="WP_166278148.1">
    <property type="nucleotide sequence ID" value="NZ_JAANNP010000001.1"/>
</dbReference>
<dbReference type="InterPro" id="IPR011990">
    <property type="entry name" value="TPR-like_helical_dom_sf"/>
</dbReference>
<comment type="caution">
    <text evidence="5">The sequence shown here is derived from an EMBL/GenBank/DDBJ whole genome shotgun (WGS) entry which is preliminary data.</text>
</comment>
<dbReference type="CDD" id="cd00009">
    <property type="entry name" value="AAA"/>
    <property type="match status" value="1"/>
</dbReference>
<dbReference type="InterPro" id="IPR016032">
    <property type="entry name" value="Sig_transdc_resp-reg_C-effctor"/>
</dbReference>
<feature type="region of interest" description="Disordered" evidence="3">
    <location>
        <begin position="17"/>
        <end position="42"/>
    </location>
</feature>
<evidence type="ECO:0000256" key="1">
    <source>
        <dbReference type="ARBA" id="ARBA00022741"/>
    </source>
</evidence>
<dbReference type="Pfam" id="PF13191">
    <property type="entry name" value="AAA_16"/>
    <property type="match status" value="1"/>
</dbReference>
<feature type="domain" description="HTH luxR-type" evidence="4">
    <location>
        <begin position="853"/>
        <end position="916"/>
    </location>
</feature>
<dbReference type="Gene3D" id="1.10.10.10">
    <property type="entry name" value="Winged helix-like DNA-binding domain superfamily/Winged helix DNA-binding domain"/>
    <property type="match status" value="1"/>
</dbReference>
<dbReference type="Pfam" id="PF00196">
    <property type="entry name" value="GerE"/>
    <property type="match status" value="1"/>
</dbReference>
<sequence>MSSESAAAGAGVRCHPRADAYATGSPGDGGTRPAASPGTQHRWPLVGRESLLEQVEAALHRPGLRAVLLHGPAGVGKTRLAQECAARLERTYPVFRINATRTLAAVPLGPLAGLLTLGEVDLDPLTTDAVRLFAHARRVVADLAGGSRLLLLVDDLPSLDPLSTGVLAQLLEEDLAVLLATARAGEALPDAVLAMWSADRALRLDVPLLTTRECGDLLAATLGGPVAPQVVEAFARESGGNALHLRELLSETSRRGGFTSVSGVWQLTGPVTGSPALLELLRLRLDGIDAAGRAVLERLALCQVLGVDELVEPSARDALAALEEAGLVTVEPGPNDASGQLLARLAHPQYEAVVRAGISRLRAADLLLQQVAVIEARPQRRGDPLRVALWRLEATGTADPDLLLRAARLARLAHDFVAVERLARAAARSWPEHGPGLAESLLHLGEAECELGRPDDAAQTLRDAGRMSATEEVRARVAALRAGLLADDGPAGVDAAIALLDKAQAALPGQATPLAAARAEILRAAYRMHEALAAVTAVPAPTRPGDRLEWSVAASVALAWTGRAREGVELAEESTSAMSRLRGAALLHSSAPELARTAALIQDGRVEDATKAAHRALAYAVQDGLDRAVTVAEWTLTMALLHAGRPRSASRWARDVVSGGQAHGPRRHVCLGLAGLALAHAWLGEPGPAREALARIPGTGDPDEPWRVLAGCWVRALEGDLDGATSGLRDRADRALAAGHPTLGAALLHGVVRLGRPQLVVDQLERLEASTEGVLTAAFARHATAAARRDVGGLTESADEFERIGSRMSAAEAAAQAVQAATGKRSQREIAALTARARQLAGRCEGGVLHALLVESVSPLTEREQEISRLAARGLSSKEIAERLFLSVRTVNNHLQAAYTKLGIGSRRELAAALSA</sequence>
<dbReference type="Gene3D" id="3.40.50.300">
    <property type="entry name" value="P-loop containing nucleotide triphosphate hydrolases"/>
    <property type="match status" value="1"/>
</dbReference>
<reference evidence="5 6" key="1">
    <citation type="submission" date="2020-03" db="EMBL/GenBank/DDBJ databases">
        <title>Two novel Motilibacter sp.</title>
        <authorList>
            <person name="Liu S."/>
        </authorList>
    </citation>
    <scope>NUCLEOTIDE SEQUENCE [LARGE SCALE GENOMIC DNA]</scope>
    <source>
        <strain evidence="5 6">E257</strain>
    </source>
</reference>
<dbReference type="PRINTS" id="PR00038">
    <property type="entry name" value="HTHLUXR"/>
</dbReference>
<dbReference type="InterPro" id="IPR036388">
    <property type="entry name" value="WH-like_DNA-bd_sf"/>
</dbReference>
<protein>
    <submittedName>
        <fullName evidence="5">AAA family ATPase</fullName>
    </submittedName>
</protein>
<dbReference type="InterPro" id="IPR027417">
    <property type="entry name" value="P-loop_NTPase"/>
</dbReference>
<dbReference type="InterPro" id="IPR003593">
    <property type="entry name" value="AAA+_ATPase"/>
</dbReference>
<keyword evidence="6" id="KW-1185">Reference proteome</keyword>
<dbReference type="PANTHER" id="PTHR16305:SF35">
    <property type="entry name" value="TRANSCRIPTIONAL ACTIVATOR DOMAIN"/>
    <property type="match status" value="1"/>
</dbReference>
<dbReference type="PROSITE" id="PS50043">
    <property type="entry name" value="HTH_LUXR_2"/>
    <property type="match status" value="1"/>
</dbReference>
<evidence type="ECO:0000256" key="2">
    <source>
        <dbReference type="ARBA" id="ARBA00022840"/>
    </source>
</evidence>